<evidence type="ECO:0000313" key="3">
    <source>
        <dbReference type="Proteomes" id="UP001597545"/>
    </source>
</evidence>
<evidence type="ECO:0000256" key="1">
    <source>
        <dbReference type="SAM" id="SignalP"/>
    </source>
</evidence>
<organism evidence="2 3">
    <name type="scientific">Sphingobacterium suaedae</name>
    <dbReference type="NCBI Taxonomy" id="1686402"/>
    <lineage>
        <taxon>Bacteria</taxon>
        <taxon>Pseudomonadati</taxon>
        <taxon>Bacteroidota</taxon>
        <taxon>Sphingobacteriia</taxon>
        <taxon>Sphingobacteriales</taxon>
        <taxon>Sphingobacteriaceae</taxon>
        <taxon>Sphingobacterium</taxon>
    </lineage>
</organism>
<protein>
    <submittedName>
        <fullName evidence="2">Uncharacterized protein</fullName>
    </submittedName>
</protein>
<comment type="caution">
    <text evidence="2">The sequence shown here is derived from an EMBL/GenBank/DDBJ whole genome shotgun (WGS) entry which is preliminary data.</text>
</comment>
<feature type="chain" id="PRO_5045694341" evidence="1">
    <location>
        <begin position="22"/>
        <end position="100"/>
    </location>
</feature>
<keyword evidence="3" id="KW-1185">Reference proteome</keyword>
<dbReference type="RefSeq" id="WP_380906102.1">
    <property type="nucleotide sequence ID" value="NZ_JBHUEG010000019.1"/>
</dbReference>
<sequence>MKRLYVIFFLLVFGWIHFASAQATQPKDNLLLAKAYLLDIQKSLSKKQERPQKIVMLDRLISQGKALDKVFHRGQLSSLSRSFILYCNRWHATSLILKLL</sequence>
<reference evidence="3" key="1">
    <citation type="journal article" date="2019" name="Int. J. Syst. Evol. Microbiol.">
        <title>The Global Catalogue of Microorganisms (GCM) 10K type strain sequencing project: providing services to taxonomists for standard genome sequencing and annotation.</title>
        <authorList>
            <consortium name="The Broad Institute Genomics Platform"/>
            <consortium name="The Broad Institute Genome Sequencing Center for Infectious Disease"/>
            <person name="Wu L."/>
            <person name="Ma J."/>
        </authorList>
    </citation>
    <scope>NUCLEOTIDE SEQUENCE [LARGE SCALE GENOMIC DNA]</scope>
    <source>
        <strain evidence="3">KCTC 42662</strain>
    </source>
</reference>
<name>A0ABW5KPJ5_9SPHI</name>
<feature type="signal peptide" evidence="1">
    <location>
        <begin position="1"/>
        <end position="21"/>
    </location>
</feature>
<dbReference type="Proteomes" id="UP001597545">
    <property type="component" value="Unassembled WGS sequence"/>
</dbReference>
<evidence type="ECO:0000313" key="2">
    <source>
        <dbReference type="EMBL" id="MFD2549785.1"/>
    </source>
</evidence>
<keyword evidence="1" id="KW-0732">Signal</keyword>
<gene>
    <name evidence="2" type="ORF">ACFSR5_19225</name>
</gene>
<proteinExistence type="predicted"/>
<accession>A0ABW5KPJ5</accession>
<dbReference type="EMBL" id="JBHULR010000020">
    <property type="protein sequence ID" value="MFD2549785.1"/>
    <property type="molecule type" value="Genomic_DNA"/>
</dbReference>